<evidence type="ECO:0000313" key="2">
    <source>
        <dbReference type="EMBL" id="QOD60115.1"/>
    </source>
</evidence>
<organism evidence="2 3">
    <name type="scientific">Polaribacter haliotis</name>
    <dbReference type="NCBI Taxonomy" id="1888915"/>
    <lineage>
        <taxon>Bacteria</taxon>
        <taxon>Pseudomonadati</taxon>
        <taxon>Bacteroidota</taxon>
        <taxon>Flavobacteriia</taxon>
        <taxon>Flavobacteriales</taxon>
        <taxon>Flavobacteriaceae</taxon>
    </lineage>
</organism>
<dbReference type="AlphaFoldDB" id="A0A7L8ADP6"/>
<name>A0A7L8ADP6_9FLAO</name>
<protein>
    <submittedName>
        <fullName evidence="2">Type IX secretion system membrane protein PorP/SprF</fullName>
    </submittedName>
</protein>
<feature type="signal peptide" evidence="1">
    <location>
        <begin position="1"/>
        <end position="19"/>
    </location>
</feature>
<dbReference type="Pfam" id="PF11751">
    <property type="entry name" value="PorP_SprF"/>
    <property type="match status" value="1"/>
</dbReference>
<dbReference type="KEGG" id="phal:H9I45_12290"/>
<keyword evidence="3" id="KW-1185">Reference proteome</keyword>
<evidence type="ECO:0000313" key="3">
    <source>
        <dbReference type="Proteomes" id="UP000516764"/>
    </source>
</evidence>
<gene>
    <name evidence="2" type="ORF">H9I45_12290</name>
</gene>
<sequence length="305" mass="33877">MKKIIVILAVIFFTVSVKAQQDPQYTQYMYNMNIINPAYAGSYDVLSINLLGRSQWVGIDGAPRTLTMGINSPVGKNVGLGLSVIVDEIGPVQEQNVYGDFSYTLKVGENANLALGLKAGFTFFNICLPCLNEVNEGDQAFVNQNANKVMPNIGAGAFYYTDKFYAGLSIPNLLKTFHFDKKGGQISRASETKHFFFTSGYVFDLSNDVKLKPSTMIKAAEGSPLSIDFSGNVLLYDKLEFGLSYRLDESVSALINVRATNTLRIGYAYDYTLTNLGNFNSGSHEIFVLFNFDFERNKIKSPRFF</sequence>
<accession>A0A7L8ADP6</accession>
<dbReference type="NCBIfam" id="TIGR03519">
    <property type="entry name" value="T9SS_PorP_fam"/>
    <property type="match status" value="1"/>
</dbReference>
<evidence type="ECO:0000256" key="1">
    <source>
        <dbReference type="SAM" id="SignalP"/>
    </source>
</evidence>
<dbReference type="RefSeq" id="WP_088354036.1">
    <property type="nucleotide sequence ID" value="NZ_CP061813.1"/>
</dbReference>
<proteinExistence type="predicted"/>
<keyword evidence="1" id="KW-0732">Signal</keyword>
<dbReference type="EMBL" id="CP061813">
    <property type="protein sequence ID" value="QOD60115.1"/>
    <property type="molecule type" value="Genomic_DNA"/>
</dbReference>
<dbReference type="Proteomes" id="UP000516764">
    <property type="component" value="Chromosome"/>
</dbReference>
<reference evidence="2 3" key="1">
    <citation type="journal article" date="2016" name="Int. J. Syst. Evol. Microbiol.">
        <title>Polaribacter haliotis sp. nov., isolated from the gut of abalone Haliotis discus hannai.</title>
        <authorList>
            <person name="Kim Y.O."/>
            <person name="Park I.S."/>
            <person name="Park S."/>
            <person name="Nam B.H."/>
            <person name="Park J.M."/>
            <person name="Kim D.G."/>
            <person name="Yoon J.H."/>
        </authorList>
    </citation>
    <scope>NUCLEOTIDE SEQUENCE [LARGE SCALE GENOMIC DNA]</scope>
    <source>
        <strain evidence="2 3">KCTC 52418</strain>
    </source>
</reference>
<dbReference type="InterPro" id="IPR019861">
    <property type="entry name" value="PorP/SprF_Bacteroidetes"/>
</dbReference>
<dbReference type="OrthoDB" id="1114455at2"/>
<feature type="chain" id="PRO_5033039534" evidence="1">
    <location>
        <begin position="20"/>
        <end position="305"/>
    </location>
</feature>